<keyword evidence="3" id="KW-1185">Reference proteome</keyword>
<gene>
    <name evidence="2" type="ORF">ACFYTF_30910</name>
</gene>
<dbReference type="Pfam" id="PF01609">
    <property type="entry name" value="DDE_Tnp_1"/>
    <property type="match status" value="1"/>
</dbReference>
<sequence length="162" mass="17785">MTRDRLTTKAHLATDGKGRGLAVLITAGQAGDSPMMPAVLDAIGVPRLAGGSPRRNPDRVLADKAYSSAANRELLRGRRITAVIPQRSDQVANRKRRGRAGGRPPQFDFDAYKGRNVVERAFNKAKHWRGVATRYDKLACTYRAGIVMALTVEWLKLLGDMT</sequence>
<reference evidence="2 3" key="1">
    <citation type="submission" date="2024-10" db="EMBL/GenBank/DDBJ databases">
        <title>The Natural Products Discovery Center: Release of the First 8490 Sequenced Strains for Exploring Actinobacteria Biosynthetic Diversity.</title>
        <authorList>
            <person name="Kalkreuter E."/>
            <person name="Kautsar S.A."/>
            <person name="Yang D."/>
            <person name="Bader C.D."/>
            <person name="Teijaro C.N."/>
            <person name="Fluegel L."/>
            <person name="Davis C.M."/>
            <person name="Simpson J.R."/>
            <person name="Lauterbach L."/>
            <person name="Steele A.D."/>
            <person name="Gui C."/>
            <person name="Meng S."/>
            <person name="Li G."/>
            <person name="Viehrig K."/>
            <person name="Ye F."/>
            <person name="Su P."/>
            <person name="Kiefer A.F."/>
            <person name="Nichols A."/>
            <person name="Cepeda A.J."/>
            <person name="Yan W."/>
            <person name="Fan B."/>
            <person name="Jiang Y."/>
            <person name="Adhikari A."/>
            <person name="Zheng C.-J."/>
            <person name="Schuster L."/>
            <person name="Cowan T.M."/>
            <person name="Smanski M.J."/>
            <person name="Chevrette M.G."/>
            <person name="De Carvalho L.P.S."/>
            <person name="Shen B."/>
        </authorList>
    </citation>
    <scope>NUCLEOTIDE SEQUENCE [LARGE SCALE GENOMIC DNA]</scope>
    <source>
        <strain evidence="2 3">NPDC004045</strain>
    </source>
</reference>
<dbReference type="InterPro" id="IPR002559">
    <property type="entry name" value="Transposase_11"/>
</dbReference>
<accession>A0ABW6PXT7</accession>
<dbReference type="NCBIfam" id="NF033580">
    <property type="entry name" value="transpos_IS5_3"/>
    <property type="match status" value="1"/>
</dbReference>
<dbReference type="EMBL" id="JBIAMX010000036">
    <property type="protein sequence ID" value="MFF0547251.1"/>
    <property type="molecule type" value="Genomic_DNA"/>
</dbReference>
<organism evidence="2 3">
    <name type="scientific">Nocardia thailandica</name>
    <dbReference type="NCBI Taxonomy" id="257275"/>
    <lineage>
        <taxon>Bacteria</taxon>
        <taxon>Bacillati</taxon>
        <taxon>Actinomycetota</taxon>
        <taxon>Actinomycetes</taxon>
        <taxon>Mycobacteriales</taxon>
        <taxon>Nocardiaceae</taxon>
        <taxon>Nocardia</taxon>
    </lineage>
</organism>
<comment type="caution">
    <text evidence="2">The sequence shown here is derived from an EMBL/GenBank/DDBJ whole genome shotgun (WGS) entry which is preliminary data.</text>
</comment>
<proteinExistence type="predicted"/>
<evidence type="ECO:0000313" key="2">
    <source>
        <dbReference type="EMBL" id="MFF0547251.1"/>
    </source>
</evidence>
<name>A0ABW6PXT7_9NOCA</name>
<dbReference type="RefSeq" id="WP_387703326.1">
    <property type="nucleotide sequence ID" value="NZ_JBIAMX010000036.1"/>
</dbReference>
<dbReference type="PANTHER" id="PTHR30007">
    <property type="entry name" value="PHP DOMAIN PROTEIN"/>
    <property type="match status" value="1"/>
</dbReference>
<dbReference type="PANTHER" id="PTHR30007:SF1">
    <property type="entry name" value="BLR1914 PROTEIN"/>
    <property type="match status" value="1"/>
</dbReference>
<dbReference type="Proteomes" id="UP001601444">
    <property type="component" value="Unassembled WGS sequence"/>
</dbReference>
<feature type="domain" description="Transposase IS4-like" evidence="1">
    <location>
        <begin position="5"/>
        <end position="139"/>
    </location>
</feature>
<protein>
    <submittedName>
        <fullName evidence="2">IS5 family transposase</fullName>
    </submittedName>
</protein>
<evidence type="ECO:0000313" key="3">
    <source>
        <dbReference type="Proteomes" id="UP001601444"/>
    </source>
</evidence>
<evidence type="ECO:0000259" key="1">
    <source>
        <dbReference type="Pfam" id="PF01609"/>
    </source>
</evidence>